<evidence type="ECO:0000313" key="5">
    <source>
        <dbReference type="EMBL" id="SDN76302.1"/>
    </source>
</evidence>
<keyword evidence="3 4" id="KW-0012">Acyltransferase</keyword>
<sequence>MALGVRRGSTLLVHSSLRRTRGVRAEALRDALLLALGPEGTLVVPSFTPENSDTSAVHRARLRGLAPWAHAALRAAMPPFDPTTTPAPGMGVLAETIRTTPGALRSGHPQTSFTALGRAAAATVAGHREDCHLGEHSPLGALYRVRADVLLLGVGFDKCSAFHLAEYRVPRPPRRSYRCVVRDRDRDRPMWWAYEDVVLDDSDFALLGGDFARSGPVATGTVADAPCRLFGLAPAVDFATAWLPSHRGHVQ</sequence>
<evidence type="ECO:0000256" key="1">
    <source>
        <dbReference type="ARBA" id="ARBA00006383"/>
    </source>
</evidence>
<accession>A0A1H0E1P8</accession>
<dbReference type="GO" id="GO:0046353">
    <property type="term" value="F:aminoglycoside 3-N-acetyltransferase activity"/>
    <property type="evidence" value="ECO:0007669"/>
    <property type="project" value="UniProtKB-EC"/>
</dbReference>
<evidence type="ECO:0000313" key="6">
    <source>
        <dbReference type="Proteomes" id="UP000199341"/>
    </source>
</evidence>
<protein>
    <recommendedName>
        <fullName evidence="4">Aminoglycoside N(3)-acetyltransferase</fullName>
        <ecNumber evidence="4">2.3.1.-</ecNumber>
    </recommendedName>
</protein>
<dbReference type="SUPFAM" id="SSF110710">
    <property type="entry name" value="TTHA0583/YokD-like"/>
    <property type="match status" value="1"/>
</dbReference>
<name>A0A1H0E1P8_9ACTN</name>
<gene>
    <name evidence="5" type="ORF">SAMN05216259_105439</name>
</gene>
<evidence type="ECO:0000256" key="2">
    <source>
        <dbReference type="ARBA" id="ARBA00022679"/>
    </source>
</evidence>
<comment type="similarity">
    <text evidence="1 4">Belongs to the antibiotic N-acetyltransferase family.</text>
</comment>
<dbReference type="PANTHER" id="PTHR11104">
    <property type="entry name" value="AMINOGLYCOSIDE N3-ACETYLTRANSFERASE"/>
    <property type="match status" value="1"/>
</dbReference>
<keyword evidence="4" id="KW-0046">Antibiotic resistance</keyword>
<dbReference type="InterPro" id="IPR028345">
    <property type="entry name" value="Antibiotic_NAT-like"/>
</dbReference>
<keyword evidence="6" id="KW-1185">Reference proteome</keyword>
<dbReference type="GO" id="GO:0046677">
    <property type="term" value="P:response to antibiotic"/>
    <property type="evidence" value="ECO:0007669"/>
    <property type="project" value="UniProtKB-KW"/>
</dbReference>
<dbReference type="EC" id="2.3.1.-" evidence="4"/>
<keyword evidence="2 4" id="KW-0808">Transferase</keyword>
<reference evidence="5 6" key="1">
    <citation type="submission" date="2016-10" db="EMBL/GenBank/DDBJ databases">
        <authorList>
            <person name="de Groot N.N."/>
        </authorList>
    </citation>
    <scope>NUCLEOTIDE SEQUENCE [LARGE SCALE GENOMIC DNA]</scope>
    <source>
        <strain evidence="5 6">CGMCC 4.2022</strain>
    </source>
</reference>
<dbReference type="AlphaFoldDB" id="A0A1H0E1P8"/>
<dbReference type="EMBL" id="FNIE01000005">
    <property type="protein sequence ID" value="SDN76302.1"/>
    <property type="molecule type" value="Genomic_DNA"/>
</dbReference>
<comment type="catalytic activity">
    <reaction evidence="4">
        <text>a 2-deoxystreptamine antibiotic + acetyl-CoA = an N(3)-acetyl-2-deoxystreptamine antibiotic + CoA + H(+)</text>
        <dbReference type="Rhea" id="RHEA:12665"/>
        <dbReference type="ChEBI" id="CHEBI:15378"/>
        <dbReference type="ChEBI" id="CHEBI:57287"/>
        <dbReference type="ChEBI" id="CHEBI:57288"/>
        <dbReference type="ChEBI" id="CHEBI:57921"/>
        <dbReference type="ChEBI" id="CHEBI:77452"/>
        <dbReference type="EC" id="2.3.1.81"/>
    </reaction>
</comment>
<evidence type="ECO:0000256" key="3">
    <source>
        <dbReference type="ARBA" id="ARBA00023315"/>
    </source>
</evidence>
<dbReference type="Pfam" id="PF02522">
    <property type="entry name" value="Antibiotic_NAT"/>
    <property type="match status" value="1"/>
</dbReference>
<dbReference type="InterPro" id="IPR003679">
    <property type="entry name" value="Amioglycoside_AcTrfase"/>
</dbReference>
<dbReference type="PANTHER" id="PTHR11104:SF0">
    <property type="entry name" value="SPBETA PROPHAGE-DERIVED AMINOGLYCOSIDE N(3')-ACETYLTRANSFERASE-LIKE PROTEIN YOKD"/>
    <property type="match status" value="1"/>
</dbReference>
<organism evidence="5 6">
    <name type="scientific">Actinacidiphila guanduensis</name>
    <dbReference type="NCBI Taxonomy" id="310781"/>
    <lineage>
        <taxon>Bacteria</taxon>
        <taxon>Bacillati</taxon>
        <taxon>Actinomycetota</taxon>
        <taxon>Actinomycetes</taxon>
        <taxon>Kitasatosporales</taxon>
        <taxon>Streptomycetaceae</taxon>
        <taxon>Actinacidiphila</taxon>
    </lineage>
</organism>
<dbReference type="Proteomes" id="UP000199341">
    <property type="component" value="Unassembled WGS sequence"/>
</dbReference>
<dbReference type="STRING" id="310781.SAMN05216259_105439"/>
<proteinExistence type="inferred from homology"/>
<evidence type="ECO:0000256" key="4">
    <source>
        <dbReference type="RuleBase" id="RU365031"/>
    </source>
</evidence>